<name>X6P1P9_RETFI</name>
<reference evidence="3 4" key="1">
    <citation type="journal article" date="2013" name="Curr. Biol.">
        <title>The Genome of the Foraminiferan Reticulomyxa filosa.</title>
        <authorList>
            <person name="Glockner G."/>
            <person name="Hulsmann N."/>
            <person name="Schleicher M."/>
            <person name="Noegel A.A."/>
            <person name="Eichinger L."/>
            <person name="Gallinger C."/>
            <person name="Pawlowski J."/>
            <person name="Sierra R."/>
            <person name="Euteneuer U."/>
            <person name="Pillet L."/>
            <person name="Moustafa A."/>
            <person name="Platzer M."/>
            <person name="Groth M."/>
            <person name="Szafranski K."/>
            <person name="Schliwa M."/>
        </authorList>
    </citation>
    <scope>NUCLEOTIDE SEQUENCE [LARGE SCALE GENOMIC DNA]</scope>
</reference>
<dbReference type="EMBL" id="ASPP01004550">
    <property type="protein sequence ID" value="ETO31989.1"/>
    <property type="molecule type" value="Genomic_DNA"/>
</dbReference>
<protein>
    <submittedName>
        <fullName evidence="3">Uncharacterized protein</fullName>
    </submittedName>
</protein>
<feature type="compositionally biased region" description="Basic and acidic residues" evidence="1">
    <location>
        <begin position="261"/>
        <end position="270"/>
    </location>
</feature>
<keyword evidence="2" id="KW-0812">Transmembrane</keyword>
<keyword evidence="2" id="KW-1133">Transmembrane helix</keyword>
<feature type="transmembrane region" description="Helical" evidence="2">
    <location>
        <begin position="341"/>
        <end position="365"/>
    </location>
</feature>
<dbReference type="Gene3D" id="1.20.1250.20">
    <property type="entry name" value="MFS general substrate transporter like domains"/>
    <property type="match status" value="1"/>
</dbReference>
<keyword evidence="4" id="KW-1185">Reference proteome</keyword>
<dbReference type="Proteomes" id="UP000023152">
    <property type="component" value="Unassembled WGS sequence"/>
</dbReference>
<feature type="transmembrane region" description="Helical" evidence="2">
    <location>
        <begin position="371"/>
        <end position="395"/>
    </location>
</feature>
<proteinExistence type="predicted"/>
<evidence type="ECO:0000256" key="2">
    <source>
        <dbReference type="SAM" id="Phobius"/>
    </source>
</evidence>
<gene>
    <name evidence="3" type="ORF">RFI_05125</name>
</gene>
<keyword evidence="2" id="KW-0472">Membrane</keyword>
<dbReference type="AlphaFoldDB" id="X6P1P9"/>
<comment type="caution">
    <text evidence="3">The sequence shown here is derived from an EMBL/GenBank/DDBJ whole genome shotgun (WGS) entry which is preliminary data.</text>
</comment>
<dbReference type="InterPro" id="IPR036259">
    <property type="entry name" value="MFS_trans_sf"/>
</dbReference>
<sequence>GGEHGKITLKIIIRTNPENYWSRYNKKRICDNNCKINDSDQKFRLLDIELSSSFGRGTKRYVGGKVDEREKRNKGSIYAIKAQTSNQQDLDSKVVKMKRLPPQVLYAGETTIIDLSDFFSSTSQVSYFVYCLDDSEEMNGAQVHCPYWLDFDHKYPRFVARPPKNLSLIEPAYTVRVLAKPLHSSNIAEEELVLIVQHTCFEKCPKHFGVGCTDWELMMTAAGAYGLIMFALGIFCHHTLHFCVESYQRERAKRSWRKPIKKDTTEHTDSDNETSSRPIRNSTGVVDVSTAEKWNGIVSLKGNRDNGSCDDGLFYFADIFVKIKGINNNSFLFPYIFRFSLLSFAFALVFLLLTAIGYVLCIYTSLLSKRLLLHIPIFGLCSFSSCIFSNCDLLWGKSNATYILSFYHYLNQSFLKEINLIFYFFRYL</sequence>
<accession>X6P1P9</accession>
<evidence type="ECO:0000313" key="3">
    <source>
        <dbReference type="EMBL" id="ETO31989.1"/>
    </source>
</evidence>
<feature type="region of interest" description="Disordered" evidence="1">
    <location>
        <begin position="258"/>
        <end position="281"/>
    </location>
</feature>
<organism evidence="3 4">
    <name type="scientific">Reticulomyxa filosa</name>
    <dbReference type="NCBI Taxonomy" id="46433"/>
    <lineage>
        <taxon>Eukaryota</taxon>
        <taxon>Sar</taxon>
        <taxon>Rhizaria</taxon>
        <taxon>Retaria</taxon>
        <taxon>Foraminifera</taxon>
        <taxon>Monothalamids</taxon>
        <taxon>Reticulomyxidae</taxon>
        <taxon>Reticulomyxa</taxon>
    </lineage>
</organism>
<feature type="transmembrane region" description="Helical" evidence="2">
    <location>
        <begin position="222"/>
        <end position="244"/>
    </location>
</feature>
<evidence type="ECO:0000256" key="1">
    <source>
        <dbReference type="SAM" id="MobiDB-lite"/>
    </source>
</evidence>
<feature type="non-terminal residue" evidence="3">
    <location>
        <position position="1"/>
    </location>
</feature>
<evidence type="ECO:0000313" key="4">
    <source>
        <dbReference type="Proteomes" id="UP000023152"/>
    </source>
</evidence>